<feature type="transmembrane region" description="Helical" evidence="5">
    <location>
        <begin position="138"/>
        <end position="155"/>
    </location>
</feature>
<dbReference type="InterPro" id="IPR001733">
    <property type="entry name" value="Peptidase_S26B"/>
</dbReference>
<evidence type="ECO:0000256" key="2">
    <source>
        <dbReference type="ARBA" id="ARBA00022692"/>
    </source>
</evidence>
<dbReference type="AlphaFoldDB" id="A0A6J6EB16"/>
<comment type="subcellular location">
    <subcellularLocation>
        <location evidence="1">Membrane</location>
    </subcellularLocation>
</comment>
<keyword evidence="4 5" id="KW-0472">Membrane</keyword>
<dbReference type="CDD" id="cd06530">
    <property type="entry name" value="S26_SPase_I"/>
    <property type="match status" value="1"/>
</dbReference>
<dbReference type="Pfam" id="PF10502">
    <property type="entry name" value="Peptidase_S26"/>
    <property type="match status" value="1"/>
</dbReference>
<dbReference type="InterPro" id="IPR036286">
    <property type="entry name" value="LexA/Signal_pep-like_sf"/>
</dbReference>
<evidence type="ECO:0000256" key="3">
    <source>
        <dbReference type="ARBA" id="ARBA00022989"/>
    </source>
</evidence>
<dbReference type="Gene3D" id="2.10.109.10">
    <property type="entry name" value="Umud Fragment, subunit A"/>
    <property type="match status" value="1"/>
</dbReference>
<reference evidence="7" key="1">
    <citation type="submission" date="2020-05" db="EMBL/GenBank/DDBJ databases">
        <authorList>
            <person name="Chiriac C."/>
            <person name="Salcher M."/>
            <person name="Ghai R."/>
            <person name="Kavagutti S V."/>
        </authorList>
    </citation>
    <scope>NUCLEOTIDE SEQUENCE</scope>
</reference>
<sequence length="165" mass="17892">MKVWRAIKDLLLLLATFSLIALAILSLHFQAGIISIASASMAPTLRTGDTAMTIQVPREMVKEGDVLVLPHPNAPSIYFAHRVIEVDRSGGGVIVETKGDANPVQDAWRLELESEEVPKVQFTMATSRLPLDANERTLAGRGLFAAALIALLFSFRKAKAPSTPM</sequence>
<evidence type="ECO:0000313" key="7">
    <source>
        <dbReference type="EMBL" id="CAB4573046.1"/>
    </source>
</evidence>
<gene>
    <name evidence="7" type="ORF">UFOPK1650_00814</name>
</gene>
<feature type="domain" description="Peptidase S26" evidence="6">
    <location>
        <begin position="13"/>
        <end position="84"/>
    </location>
</feature>
<proteinExistence type="predicted"/>
<evidence type="ECO:0000259" key="6">
    <source>
        <dbReference type="Pfam" id="PF10502"/>
    </source>
</evidence>
<protein>
    <submittedName>
        <fullName evidence="7">Unannotated protein</fullName>
    </submittedName>
</protein>
<dbReference type="GO" id="GO:0016020">
    <property type="term" value="C:membrane"/>
    <property type="evidence" value="ECO:0007669"/>
    <property type="project" value="UniProtKB-SubCell"/>
</dbReference>
<dbReference type="EMBL" id="CAEZTJ010000126">
    <property type="protein sequence ID" value="CAB4573046.1"/>
    <property type="molecule type" value="Genomic_DNA"/>
</dbReference>
<dbReference type="SUPFAM" id="SSF51306">
    <property type="entry name" value="LexA/Signal peptidase"/>
    <property type="match status" value="1"/>
</dbReference>
<keyword evidence="3 5" id="KW-1133">Transmembrane helix</keyword>
<evidence type="ECO:0000256" key="5">
    <source>
        <dbReference type="SAM" id="Phobius"/>
    </source>
</evidence>
<dbReference type="GO" id="GO:0004252">
    <property type="term" value="F:serine-type endopeptidase activity"/>
    <property type="evidence" value="ECO:0007669"/>
    <property type="project" value="InterPro"/>
</dbReference>
<dbReference type="InterPro" id="IPR019533">
    <property type="entry name" value="Peptidase_S26"/>
</dbReference>
<dbReference type="NCBIfam" id="TIGR02228">
    <property type="entry name" value="sigpep_I_arch"/>
    <property type="match status" value="1"/>
</dbReference>
<dbReference type="GO" id="GO:0006465">
    <property type="term" value="P:signal peptide processing"/>
    <property type="evidence" value="ECO:0007669"/>
    <property type="project" value="InterPro"/>
</dbReference>
<accession>A0A6J6EB16</accession>
<evidence type="ECO:0000256" key="1">
    <source>
        <dbReference type="ARBA" id="ARBA00004370"/>
    </source>
</evidence>
<name>A0A6J6EB16_9ZZZZ</name>
<keyword evidence="2 5" id="KW-0812">Transmembrane</keyword>
<organism evidence="7">
    <name type="scientific">freshwater metagenome</name>
    <dbReference type="NCBI Taxonomy" id="449393"/>
    <lineage>
        <taxon>unclassified sequences</taxon>
        <taxon>metagenomes</taxon>
        <taxon>ecological metagenomes</taxon>
    </lineage>
</organism>
<evidence type="ECO:0000256" key="4">
    <source>
        <dbReference type="ARBA" id="ARBA00023136"/>
    </source>
</evidence>